<evidence type="ECO:0000313" key="5">
    <source>
        <dbReference type="EMBL" id="MDQ0103940.1"/>
    </source>
</evidence>
<dbReference type="InterPro" id="IPR000792">
    <property type="entry name" value="Tscrpt_reg_LuxR_C"/>
</dbReference>
<evidence type="ECO:0000313" key="6">
    <source>
        <dbReference type="Proteomes" id="UP001244563"/>
    </source>
</evidence>
<dbReference type="InterPro" id="IPR036388">
    <property type="entry name" value="WH-like_DNA-bd_sf"/>
</dbReference>
<dbReference type="RefSeq" id="WP_306879181.1">
    <property type="nucleotide sequence ID" value="NZ_JAUSSW010000012.1"/>
</dbReference>
<evidence type="ECO:0000256" key="1">
    <source>
        <dbReference type="ARBA" id="ARBA00023015"/>
    </source>
</evidence>
<evidence type="ECO:0000259" key="4">
    <source>
        <dbReference type="PROSITE" id="PS50043"/>
    </source>
</evidence>
<reference evidence="5 6" key="1">
    <citation type="submission" date="2023-07" db="EMBL/GenBank/DDBJ databases">
        <title>Sorghum-associated microbial communities from plants grown in Nebraska, USA.</title>
        <authorList>
            <person name="Schachtman D."/>
        </authorList>
    </citation>
    <scope>NUCLEOTIDE SEQUENCE [LARGE SCALE GENOMIC DNA]</scope>
    <source>
        <strain evidence="5 6">CC523</strain>
    </source>
</reference>
<dbReference type="PANTHER" id="PTHR44688:SF25">
    <property type="entry name" value="HTH LUXR-TYPE DOMAIN-CONTAINING PROTEIN"/>
    <property type="match status" value="1"/>
</dbReference>
<accession>A0ABT9TQJ1</accession>
<gene>
    <name evidence="5" type="ORF">J2T10_003609</name>
</gene>
<protein>
    <submittedName>
        <fullName evidence="5">DNA-binding CsgD family transcriptional regulator</fullName>
    </submittedName>
</protein>
<dbReference type="SUPFAM" id="SSF46894">
    <property type="entry name" value="C-terminal effector domain of the bipartite response regulators"/>
    <property type="match status" value="1"/>
</dbReference>
<keyword evidence="1" id="KW-0805">Transcription regulation</keyword>
<dbReference type="Proteomes" id="UP001244563">
    <property type="component" value="Unassembled WGS sequence"/>
</dbReference>
<sequence length="421" mass="45955">MPQQPSVPWQLLKAIEDIAQAPLARIAESLRTALSPLVPSSALVIFTEDCTGRPQKKAGAEGIVSRVSIPELDGIRASMEAKGPWRTRAWIAGQERDILAFTYPPSNALLVLTDPELPEDDEPLRLASYLWGLTAARIQEKVSDAPPSYLLESRAASAERIRVTAELVDQHSTTLETLLAALRSNSLDDHAARVSVTDLAVKALIGLRTLNDRTSDLVEEPVSTAFQRLREDLRPLMHFSNIDIQFIEPPANGRALPGEVAHAARAVVRGLVLAIAEQPDVHRVRAQWDCDGENLLINVRDDGRGELSSDAPNMERLRQKVQALDGKMSVDVMHGWGADISVALPLDPPVAPVGDVAAWGLATRELEVLQALAAGQRNRAIAAELNISENTVKFHLRNLFRKLDVRSRTEAIALAHSAGLR</sequence>
<name>A0ABT9TQJ1_PAENI</name>
<evidence type="ECO:0000256" key="2">
    <source>
        <dbReference type="ARBA" id="ARBA00023125"/>
    </source>
</evidence>
<dbReference type="Gene3D" id="3.30.565.10">
    <property type="entry name" value="Histidine kinase-like ATPase, C-terminal domain"/>
    <property type="match status" value="1"/>
</dbReference>
<organism evidence="5 6">
    <name type="scientific">Paenarthrobacter nicotinovorans</name>
    <name type="common">Arthrobacter nicotinovorans</name>
    <dbReference type="NCBI Taxonomy" id="29320"/>
    <lineage>
        <taxon>Bacteria</taxon>
        <taxon>Bacillati</taxon>
        <taxon>Actinomycetota</taxon>
        <taxon>Actinomycetes</taxon>
        <taxon>Micrococcales</taxon>
        <taxon>Micrococcaceae</taxon>
        <taxon>Paenarthrobacter</taxon>
    </lineage>
</organism>
<dbReference type="SUPFAM" id="SSF55874">
    <property type="entry name" value="ATPase domain of HSP90 chaperone/DNA topoisomerase II/histidine kinase"/>
    <property type="match status" value="1"/>
</dbReference>
<dbReference type="PROSITE" id="PS50043">
    <property type="entry name" value="HTH_LUXR_2"/>
    <property type="match status" value="1"/>
</dbReference>
<comment type="caution">
    <text evidence="5">The sequence shown here is derived from an EMBL/GenBank/DDBJ whole genome shotgun (WGS) entry which is preliminary data.</text>
</comment>
<dbReference type="EMBL" id="JAUSSW010000012">
    <property type="protein sequence ID" value="MDQ0103940.1"/>
    <property type="molecule type" value="Genomic_DNA"/>
</dbReference>
<dbReference type="Pfam" id="PF00196">
    <property type="entry name" value="GerE"/>
    <property type="match status" value="1"/>
</dbReference>
<dbReference type="Gene3D" id="1.10.10.10">
    <property type="entry name" value="Winged helix-like DNA-binding domain superfamily/Winged helix DNA-binding domain"/>
    <property type="match status" value="1"/>
</dbReference>
<feature type="domain" description="HTH luxR-type" evidence="4">
    <location>
        <begin position="354"/>
        <end position="419"/>
    </location>
</feature>
<proteinExistence type="predicted"/>
<keyword evidence="2 5" id="KW-0238">DNA-binding</keyword>
<dbReference type="PRINTS" id="PR00038">
    <property type="entry name" value="HTHLUXR"/>
</dbReference>
<keyword evidence="6" id="KW-1185">Reference proteome</keyword>
<dbReference type="InterPro" id="IPR016032">
    <property type="entry name" value="Sig_transdc_resp-reg_C-effctor"/>
</dbReference>
<dbReference type="PROSITE" id="PS00622">
    <property type="entry name" value="HTH_LUXR_1"/>
    <property type="match status" value="1"/>
</dbReference>
<dbReference type="CDD" id="cd06170">
    <property type="entry name" value="LuxR_C_like"/>
    <property type="match status" value="1"/>
</dbReference>
<dbReference type="InterPro" id="IPR036890">
    <property type="entry name" value="HATPase_C_sf"/>
</dbReference>
<evidence type="ECO:0000256" key="3">
    <source>
        <dbReference type="ARBA" id="ARBA00023163"/>
    </source>
</evidence>
<dbReference type="PANTHER" id="PTHR44688">
    <property type="entry name" value="DNA-BINDING TRANSCRIPTIONAL ACTIVATOR DEVR_DOSR"/>
    <property type="match status" value="1"/>
</dbReference>
<dbReference type="GO" id="GO:0003677">
    <property type="term" value="F:DNA binding"/>
    <property type="evidence" value="ECO:0007669"/>
    <property type="project" value="UniProtKB-KW"/>
</dbReference>
<keyword evidence="3" id="KW-0804">Transcription</keyword>
<dbReference type="SMART" id="SM00421">
    <property type="entry name" value="HTH_LUXR"/>
    <property type="match status" value="1"/>
</dbReference>